<proteinExistence type="predicted"/>
<feature type="transmembrane region" description="Helical" evidence="1">
    <location>
        <begin position="116"/>
        <end position="134"/>
    </location>
</feature>
<keyword evidence="1" id="KW-1133">Transmembrane helix</keyword>
<feature type="transmembrane region" description="Helical" evidence="1">
    <location>
        <begin position="87"/>
        <end position="104"/>
    </location>
</feature>
<protein>
    <recommendedName>
        <fullName evidence="4">YwiC-like family protein</fullName>
    </recommendedName>
</protein>
<dbReference type="Pfam" id="PF14256">
    <property type="entry name" value="YwiC"/>
    <property type="match status" value="1"/>
</dbReference>
<evidence type="ECO:0008006" key="4">
    <source>
        <dbReference type="Google" id="ProtNLM"/>
    </source>
</evidence>
<comment type="caution">
    <text evidence="2">The sequence shown here is derived from an EMBL/GenBank/DDBJ whole genome shotgun (WGS) entry which is preliminary data.</text>
</comment>
<feature type="transmembrane region" description="Helical" evidence="1">
    <location>
        <begin position="219"/>
        <end position="238"/>
    </location>
</feature>
<accession>A0A0D1KIX7</accession>
<feature type="transmembrane region" description="Helical" evidence="1">
    <location>
        <begin position="36"/>
        <end position="53"/>
    </location>
</feature>
<feature type="transmembrane region" description="Helical" evidence="1">
    <location>
        <begin position="65"/>
        <end position="81"/>
    </location>
</feature>
<dbReference type="Proteomes" id="UP000032247">
    <property type="component" value="Unassembled WGS sequence"/>
</dbReference>
<dbReference type="PATRIC" id="fig|1423.173.peg.4608"/>
<feature type="transmembrane region" description="Helical" evidence="1">
    <location>
        <begin position="140"/>
        <end position="159"/>
    </location>
</feature>
<reference evidence="2 3" key="1">
    <citation type="submission" date="2014-12" db="EMBL/GenBank/DDBJ databases">
        <title>Comparative genome analysis of Bacillus coagulans HM-08, Clostridium butyricum HM-68, Bacillus subtilis HM-66 and Bacillus licheniformis BL-09.</title>
        <authorList>
            <person name="Zhang H."/>
        </authorList>
    </citation>
    <scope>NUCLEOTIDE SEQUENCE [LARGE SCALE GENOMIC DNA]</scope>
    <source>
        <strain evidence="2 3">HM-66</strain>
    </source>
</reference>
<evidence type="ECO:0000313" key="2">
    <source>
        <dbReference type="EMBL" id="KIU06067.1"/>
    </source>
</evidence>
<dbReference type="AlphaFoldDB" id="A0A0D1KIX7"/>
<sequence length="239" mass="27537">MKALIPKQHGAWAMLLIPFLLGMVKGGPVIWHIPLFLGWLFLYLAVYPVTLALKKKQSKPYQQWMCYYGFPACCFLMISVFHKPPLIWVGVSLLPLFLIHMYFARRKNERALLNDVAGVLFFCSGGFASCWLGMGTLDGWAWFIFLQSALFFIGSSFYVKSVIRERKNRTFAYWSWGYHLLLPFLSALFGAGWAFLAFIPSSLRAWFFHGRDWPVKTIGILEIVNACFFPAVMCLFITR</sequence>
<evidence type="ECO:0000313" key="3">
    <source>
        <dbReference type="Proteomes" id="UP000032247"/>
    </source>
</evidence>
<dbReference type="InterPro" id="IPR025576">
    <property type="entry name" value="YwiC"/>
</dbReference>
<evidence type="ECO:0000256" key="1">
    <source>
        <dbReference type="SAM" id="Phobius"/>
    </source>
</evidence>
<organism evidence="2 3">
    <name type="scientific">Bacillus subtilis</name>
    <dbReference type="NCBI Taxonomy" id="1423"/>
    <lineage>
        <taxon>Bacteria</taxon>
        <taxon>Bacillati</taxon>
        <taxon>Bacillota</taxon>
        <taxon>Bacilli</taxon>
        <taxon>Bacillales</taxon>
        <taxon>Bacillaceae</taxon>
        <taxon>Bacillus</taxon>
    </lineage>
</organism>
<dbReference type="EMBL" id="JXBC01000013">
    <property type="protein sequence ID" value="KIU06067.1"/>
    <property type="molecule type" value="Genomic_DNA"/>
</dbReference>
<dbReference type="STRING" id="483913.AN935_18885"/>
<keyword evidence="1" id="KW-0812">Transmembrane</keyword>
<gene>
    <name evidence="2" type="ORF">SC09_contig4orf01060</name>
</gene>
<feature type="transmembrane region" description="Helical" evidence="1">
    <location>
        <begin position="180"/>
        <end position="199"/>
    </location>
</feature>
<keyword evidence="1" id="KW-0472">Membrane</keyword>
<name>A0A0D1KIX7_BACIU</name>